<feature type="domain" description="Amino acid permease N-terminal" evidence="29">
    <location>
        <begin position="39"/>
        <end position="84"/>
    </location>
</feature>
<keyword evidence="12" id="KW-0915">Sodium</keyword>
<evidence type="ECO:0000313" key="30">
    <source>
        <dbReference type="Ensembl" id="ENSCJPP00005004673.1"/>
    </source>
</evidence>
<dbReference type="GO" id="GO:0055078">
    <property type="term" value="P:sodium ion homeostasis"/>
    <property type="evidence" value="ECO:0007669"/>
    <property type="project" value="TreeGrafter"/>
</dbReference>
<dbReference type="GO" id="GO:0005524">
    <property type="term" value="F:ATP binding"/>
    <property type="evidence" value="ECO:0007669"/>
    <property type="project" value="UniProtKB-KW"/>
</dbReference>
<evidence type="ECO:0000256" key="14">
    <source>
        <dbReference type="ARBA" id="ARBA00023136"/>
    </source>
</evidence>
<dbReference type="InterPro" id="IPR018491">
    <property type="entry name" value="SLC12_C"/>
</dbReference>
<keyword evidence="14 26" id="KW-0472">Membrane</keyword>
<feature type="transmembrane region" description="Helical" evidence="26">
    <location>
        <begin position="244"/>
        <end position="265"/>
    </location>
</feature>
<evidence type="ECO:0000256" key="7">
    <source>
        <dbReference type="ARBA" id="ARBA00022741"/>
    </source>
</evidence>
<dbReference type="Ensembl" id="ENSCJPT00005007745.1">
    <property type="protein sequence ID" value="ENSCJPP00005004673.1"/>
    <property type="gene ID" value="ENSCJPG00005003148.1"/>
</dbReference>
<evidence type="ECO:0000256" key="4">
    <source>
        <dbReference type="ARBA" id="ARBA00022475"/>
    </source>
</evidence>
<keyword evidence="11 26" id="KW-1133">Transmembrane helix</keyword>
<evidence type="ECO:0000256" key="1">
    <source>
        <dbReference type="ARBA" id="ARBA00004424"/>
    </source>
</evidence>
<feature type="transmembrane region" description="Helical" evidence="26">
    <location>
        <begin position="199"/>
        <end position="223"/>
    </location>
</feature>
<evidence type="ECO:0000256" key="23">
    <source>
        <dbReference type="ARBA" id="ARBA00076232"/>
    </source>
</evidence>
<evidence type="ECO:0000256" key="24">
    <source>
        <dbReference type="ARBA" id="ARBA00077939"/>
    </source>
</evidence>
<evidence type="ECO:0000259" key="27">
    <source>
        <dbReference type="Pfam" id="PF00324"/>
    </source>
</evidence>
<dbReference type="PANTHER" id="PTHR11827:SF9">
    <property type="entry name" value="SOLUTE CARRIER FAMILY 12 MEMBER 3"/>
    <property type="match status" value="1"/>
</dbReference>
<feature type="transmembrane region" description="Helical" evidence="26">
    <location>
        <begin position="474"/>
        <end position="491"/>
    </location>
</feature>
<keyword evidence="7" id="KW-0547">Nucleotide-binding</keyword>
<evidence type="ECO:0000256" key="2">
    <source>
        <dbReference type="ARBA" id="ARBA00010593"/>
    </source>
</evidence>
<feature type="transmembrane region" description="Helical" evidence="26">
    <location>
        <begin position="153"/>
        <end position="179"/>
    </location>
</feature>
<dbReference type="PRINTS" id="PR01230">
    <property type="entry name" value="NACLTRNSPORT"/>
</dbReference>
<comment type="function">
    <text evidence="20">Electroneutral sodium and chloride ion cotransporter, which acts as a key mediator of sodium and chloride reabsorption in kidney distal convoluted tubules. Also acts as a receptor for the pro-inflammatory cytokine IL18, thereby contributing to IL18-induced cytokine production, including IFNG, IL6, IL18 and CCL2. May act either independently of IL18R1, or in a complex with IL18R1.</text>
</comment>
<feature type="compositionally biased region" description="Polar residues" evidence="25">
    <location>
        <begin position="770"/>
        <end position="786"/>
    </location>
</feature>
<name>A0A8C2Y712_COTJA</name>
<reference evidence="30" key="1">
    <citation type="submission" date="2015-11" db="EMBL/GenBank/DDBJ databases">
        <authorList>
            <consortium name="International Coturnix japonica Genome Analysis Consortium"/>
            <person name="Warren W."/>
            <person name="Burt D.W."/>
            <person name="Antin P.B."/>
            <person name="Lanford R."/>
            <person name="Gros J."/>
            <person name="Wilson R.K."/>
        </authorList>
    </citation>
    <scope>NUCLEOTIDE SEQUENCE [LARGE SCALE GENOMIC DNA]</scope>
</reference>
<keyword evidence="9" id="KW-0832">Ubl conjugation</keyword>
<feature type="transmembrane region" description="Helical" evidence="26">
    <location>
        <begin position="540"/>
        <end position="573"/>
    </location>
</feature>
<dbReference type="GO" id="GO:1990573">
    <property type="term" value="P:potassium ion import across plasma membrane"/>
    <property type="evidence" value="ECO:0007669"/>
    <property type="project" value="TreeGrafter"/>
</dbReference>
<comment type="similarity">
    <text evidence="2">Belongs to the SLC12A transporter family.</text>
</comment>
<keyword evidence="15" id="KW-1015">Disulfide bond</keyword>
<dbReference type="Gene3D" id="1.20.1740.10">
    <property type="entry name" value="Amino acid/polyamine transporter I"/>
    <property type="match status" value="1"/>
</dbReference>
<accession>A0A8C2Y712</accession>
<feature type="transmembrane region" description="Helical" evidence="26">
    <location>
        <begin position="421"/>
        <end position="444"/>
    </location>
</feature>
<keyword evidence="13" id="KW-0406">Ion transport</keyword>
<dbReference type="GO" id="GO:0055075">
    <property type="term" value="P:potassium ion homeostasis"/>
    <property type="evidence" value="ECO:0007669"/>
    <property type="project" value="TreeGrafter"/>
</dbReference>
<reference evidence="30" key="2">
    <citation type="submission" date="2025-08" db="UniProtKB">
        <authorList>
            <consortium name="Ensembl"/>
        </authorList>
    </citation>
    <scope>IDENTIFICATION</scope>
</reference>
<proteinExistence type="inferred from homology"/>
<feature type="transmembrane region" description="Helical" evidence="26">
    <location>
        <begin position="503"/>
        <end position="520"/>
    </location>
</feature>
<dbReference type="InterPro" id="IPR004841">
    <property type="entry name" value="AA-permease/SLC12A_dom"/>
</dbReference>
<evidence type="ECO:0000256" key="16">
    <source>
        <dbReference type="ARBA" id="ARBA00023180"/>
    </source>
</evidence>
<feature type="transmembrane region" description="Helical" evidence="26">
    <location>
        <begin position="271"/>
        <end position="295"/>
    </location>
</feature>
<feature type="region of interest" description="Disordered" evidence="25">
    <location>
        <begin position="761"/>
        <end position="786"/>
    </location>
</feature>
<evidence type="ECO:0000256" key="20">
    <source>
        <dbReference type="ARBA" id="ARBA00056815"/>
    </source>
</evidence>
<dbReference type="GO" id="GO:0008511">
    <property type="term" value="F:sodium:potassium:chloride symporter activity"/>
    <property type="evidence" value="ECO:0007669"/>
    <property type="project" value="TreeGrafter"/>
</dbReference>
<feature type="transmembrane region" description="Helical" evidence="26">
    <location>
        <begin position="307"/>
        <end position="326"/>
    </location>
</feature>
<evidence type="ECO:0000256" key="12">
    <source>
        <dbReference type="ARBA" id="ARBA00023053"/>
    </source>
</evidence>
<evidence type="ECO:0000256" key="5">
    <source>
        <dbReference type="ARBA" id="ARBA00022553"/>
    </source>
</evidence>
<keyword evidence="10" id="KW-0769">Symport</keyword>
<evidence type="ECO:0000256" key="6">
    <source>
        <dbReference type="ARBA" id="ARBA00022692"/>
    </source>
</evidence>
<dbReference type="FunFam" id="1.20.1740.10:FF:000018">
    <property type="entry name" value="solute carrier family 12 member 3 isoform X2"/>
    <property type="match status" value="1"/>
</dbReference>
<keyword evidence="3" id="KW-0813">Transport</keyword>
<keyword evidence="31" id="KW-1185">Reference proteome</keyword>
<evidence type="ECO:0000259" key="29">
    <source>
        <dbReference type="Pfam" id="PF08403"/>
    </source>
</evidence>
<evidence type="ECO:0000256" key="18">
    <source>
        <dbReference type="ARBA" id="ARBA00023214"/>
    </source>
</evidence>
<keyword evidence="17" id="KW-0739">Sodium transport</keyword>
<dbReference type="InterPro" id="IPR004842">
    <property type="entry name" value="SLC12A_fam"/>
</dbReference>
<gene>
    <name evidence="30" type="primary">SLC12A3</name>
</gene>
<dbReference type="NCBIfam" id="TIGR00930">
    <property type="entry name" value="2a30"/>
    <property type="match status" value="1"/>
</dbReference>
<evidence type="ECO:0000256" key="15">
    <source>
        <dbReference type="ARBA" id="ARBA00023157"/>
    </source>
</evidence>
<comment type="catalytic activity">
    <reaction evidence="19">
        <text>chloride(out) + Na(+)(out) = chloride(in) + Na(+)(in)</text>
        <dbReference type="Rhea" id="RHEA:73887"/>
        <dbReference type="ChEBI" id="CHEBI:17996"/>
        <dbReference type="ChEBI" id="CHEBI:29101"/>
    </reaction>
</comment>
<dbReference type="GO" id="GO:0016324">
    <property type="term" value="C:apical plasma membrane"/>
    <property type="evidence" value="ECO:0007669"/>
    <property type="project" value="UniProtKB-SubCell"/>
</dbReference>
<evidence type="ECO:0000256" key="22">
    <source>
        <dbReference type="ARBA" id="ARBA00073714"/>
    </source>
</evidence>
<dbReference type="InterPro" id="IPR002948">
    <property type="entry name" value="SLC12A3"/>
</dbReference>
<feature type="domain" description="Amino acid permease/ SLC12A" evidence="27">
    <location>
        <begin position="125"/>
        <end position="614"/>
    </location>
</feature>
<evidence type="ECO:0000256" key="13">
    <source>
        <dbReference type="ARBA" id="ARBA00023065"/>
    </source>
</evidence>
<evidence type="ECO:0000313" key="31">
    <source>
        <dbReference type="Proteomes" id="UP000694412"/>
    </source>
</evidence>
<reference evidence="30" key="3">
    <citation type="submission" date="2025-09" db="UniProtKB">
        <authorList>
            <consortium name="Ensembl"/>
        </authorList>
    </citation>
    <scope>IDENTIFICATION</scope>
</reference>
<comment type="subunit">
    <text evidence="21">Homodimer; adopts a domain-swap conformation at the scissor helices connecting the transmembrane domain and C-terminal domain. Interacts with KLHL3. Interacts with IL18R1; this interaction is increased by IL18 treatment.</text>
</comment>
<evidence type="ECO:0000256" key="17">
    <source>
        <dbReference type="ARBA" id="ARBA00023201"/>
    </source>
</evidence>
<dbReference type="AlphaFoldDB" id="A0A8C2Y712"/>
<keyword evidence="4" id="KW-1003">Cell membrane</keyword>
<evidence type="ECO:0000256" key="3">
    <source>
        <dbReference type="ARBA" id="ARBA00022448"/>
    </source>
</evidence>
<keyword evidence="16" id="KW-0325">Glycoprotein</keyword>
<protein>
    <recommendedName>
        <fullName evidence="22">Solute carrier family 12 member 3</fullName>
    </recommendedName>
    <alternativeName>
        <fullName evidence="23">Na-Cl symporter</fullName>
    </alternativeName>
    <alternativeName>
        <fullName evidence="24">Thiazide-sensitive sodium-chloride cotransporter</fullName>
    </alternativeName>
</protein>
<feature type="domain" description="SLC12A transporter C-terminal" evidence="28">
    <location>
        <begin position="623"/>
        <end position="757"/>
    </location>
</feature>
<feature type="transmembrane region" description="Helical" evidence="26">
    <location>
        <begin position="346"/>
        <end position="366"/>
    </location>
</feature>
<keyword evidence="6 26" id="KW-0812">Transmembrane</keyword>
<dbReference type="GO" id="GO:0055064">
    <property type="term" value="P:chloride ion homeostasis"/>
    <property type="evidence" value="ECO:0007669"/>
    <property type="project" value="TreeGrafter"/>
</dbReference>
<dbReference type="PANTHER" id="PTHR11827">
    <property type="entry name" value="SOLUTE CARRIER FAMILY 12, CATION COTRANSPORTERS"/>
    <property type="match status" value="1"/>
</dbReference>
<dbReference type="Pfam" id="PF08403">
    <property type="entry name" value="AA_permease_N"/>
    <property type="match status" value="1"/>
</dbReference>
<comment type="subcellular location">
    <subcellularLocation>
        <location evidence="1">Apical cell membrane</location>
        <topology evidence="1">Multi-pass membrane protein</topology>
    </subcellularLocation>
</comment>
<evidence type="ECO:0000256" key="21">
    <source>
        <dbReference type="ARBA" id="ARBA00063035"/>
    </source>
</evidence>
<keyword evidence="5" id="KW-0597">Phosphoprotein</keyword>
<dbReference type="Pfam" id="PF03522">
    <property type="entry name" value="SLC12"/>
    <property type="match status" value="2"/>
</dbReference>
<evidence type="ECO:0000259" key="28">
    <source>
        <dbReference type="Pfam" id="PF03522"/>
    </source>
</evidence>
<evidence type="ECO:0000256" key="19">
    <source>
        <dbReference type="ARBA" id="ARBA00050884"/>
    </source>
</evidence>
<dbReference type="Pfam" id="PF00324">
    <property type="entry name" value="AA_permease"/>
    <property type="match status" value="1"/>
</dbReference>
<evidence type="ECO:0000256" key="26">
    <source>
        <dbReference type="SAM" id="Phobius"/>
    </source>
</evidence>
<keyword evidence="8" id="KW-0067">ATP-binding</keyword>
<dbReference type="Proteomes" id="UP000694412">
    <property type="component" value="Chromosome 11"/>
</dbReference>
<evidence type="ECO:0000256" key="9">
    <source>
        <dbReference type="ARBA" id="ARBA00022843"/>
    </source>
</evidence>
<evidence type="ECO:0000256" key="10">
    <source>
        <dbReference type="ARBA" id="ARBA00022847"/>
    </source>
</evidence>
<evidence type="ECO:0000256" key="25">
    <source>
        <dbReference type="SAM" id="MobiDB-lite"/>
    </source>
</evidence>
<evidence type="ECO:0000256" key="11">
    <source>
        <dbReference type="ARBA" id="ARBA00022989"/>
    </source>
</evidence>
<sequence length="983" mass="107760">MAELPCAEPLPRCSGRFTISTLLGPEEVLGCEGTQLSGSSLCTRTFGYNTVDVVPAYEHYANSRGVGEARQGRPSLADLHSILKVRLCCGGCWPIFNGLPDTEDGAGEPSSAPAPEPVRFGWVKGVMIRCMLNIWGVILYLRLPWITAQAGIALTWLIILMSVTVTTITGLSISAISTNGKVKSGGTYFLISRSLGPELGGSIGLIFAFANAVAVAMHTVGFAETVRDLLQEHNSLIVDPTNDIRIIGVLTVTVLLGISLAGMEWEAKAQILFFLVILVSFINYLVGTVIPASGFNFVPDWRGPEGSFFGLFSIFFPSATGILAGANISGDLKDPAVAIPKGTLMAIFWTTVSYLVLSATIGACVLRDASGSLNDSVALGSPGCEGLGCSYGWNFTDCAQQQSCRYGLSNYYQSMSMVSGFGPLITAGIFGATLSSALACLVSAPKVFQCLCKDQLYPLIGFFGKGYGKNSEPIRGYMLTYVIAIGFILIAELNAIAPIISNFFLCSYALINFSCFHASITNSPGWRPSFRYYSKWAALFGAAISVVIMFLLTWWAALIALGIVVFLLGYVLYKKPDVNWGSSMQASSYNLALSYSVGLSEVDEHIKNYRPQCLVLTGPPNFRPALVDFVGTFTKNLSLMICGNVLIGPRKQKVPEAQQALDGHTRWLLKRKIKAFYTNVLAEDLRSGVQMLLQAAGLGKMRPNIVALGYKRDWQAAAPQSLEDYVGILHDAFDFKHGVCLLRLREGLNVSRVPQAHINPAFGAAEHPDGNSTADPEQQASTIFQSQQGKKTIDIYWLFDDGGLTLLIPYLLGRKKRWGKCRIRVFVGGQINRMDEERKAIVSLLSKFRLGFHEVHVLPDINQQPRPEHIRRFDELIAPFRLNDGFKDEAAVNELRHGCPWKISDEEVHRHRAKSLRQVRLNEILLDYSRDAALIAITLPIGRKGRCPSSLYMAWLETLSQDLRPPVILIRGNQENVLTFYCQ</sequence>
<keyword evidence="18" id="KW-0868">Chloride</keyword>
<evidence type="ECO:0000256" key="8">
    <source>
        <dbReference type="ARBA" id="ARBA00022840"/>
    </source>
</evidence>
<dbReference type="InterPro" id="IPR013612">
    <property type="entry name" value="AA_permease_N"/>
</dbReference>
<dbReference type="GO" id="GO:0006884">
    <property type="term" value="P:cell volume homeostasis"/>
    <property type="evidence" value="ECO:0007669"/>
    <property type="project" value="TreeGrafter"/>
</dbReference>
<dbReference type="GeneTree" id="ENSGT00940000155044"/>
<feature type="domain" description="SLC12A transporter C-terminal" evidence="28">
    <location>
        <begin position="778"/>
        <end position="982"/>
    </location>
</feature>
<organism evidence="30 31">
    <name type="scientific">Coturnix japonica</name>
    <name type="common">Japanese quail</name>
    <name type="synonym">Coturnix coturnix japonica</name>
    <dbReference type="NCBI Taxonomy" id="93934"/>
    <lineage>
        <taxon>Eukaryota</taxon>
        <taxon>Metazoa</taxon>
        <taxon>Chordata</taxon>
        <taxon>Craniata</taxon>
        <taxon>Vertebrata</taxon>
        <taxon>Euteleostomi</taxon>
        <taxon>Archelosauria</taxon>
        <taxon>Archosauria</taxon>
        <taxon>Dinosauria</taxon>
        <taxon>Saurischia</taxon>
        <taxon>Theropoda</taxon>
        <taxon>Coelurosauria</taxon>
        <taxon>Aves</taxon>
        <taxon>Neognathae</taxon>
        <taxon>Galloanserae</taxon>
        <taxon>Galliformes</taxon>
        <taxon>Phasianidae</taxon>
        <taxon>Perdicinae</taxon>
        <taxon>Coturnix</taxon>
    </lineage>
</organism>